<name>A0A165ZZW6_9AGAM</name>
<protein>
    <recommendedName>
        <fullName evidence="3">DUF6533 domain-containing protein</fullName>
    </recommendedName>
</protein>
<organism evidence="4 5">
    <name type="scientific">Sistotremastrum suecicum HHB10207 ss-3</name>
    <dbReference type="NCBI Taxonomy" id="1314776"/>
    <lineage>
        <taxon>Eukaryota</taxon>
        <taxon>Fungi</taxon>
        <taxon>Dikarya</taxon>
        <taxon>Basidiomycota</taxon>
        <taxon>Agaricomycotina</taxon>
        <taxon>Agaricomycetes</taxon>
        <taxon>Sistotremastrales</taxon>
        <taxon>Sistotremastraceae</taxon>
        <taxon>Sistotremastrum</taxon>
    </lineage>
</organism>
<feature type="transmembrane region" description="Helical" evidence="2">
    <location>
        <begin position="57"/>
        <end position="78"/>
    </location>
</feature>
<keyword evidence="2" id="KW-0472">Membrane</keyword>
<dbReference type="Proteomes" id="UP000076798">
    <property type="component" value="Unassembled WGS sequence"/>
</dbReference>
<accession>A0A165ZZW6</accession>
<dbReference type="OrthoDB" id="3258294at2759"/>
<evidence type="ECO:0000313" key="5">
    <source>
        <dbReference type="Proteomes" id="UP000076798"/>
    </source>
</evidence>
<keyword evidence="2" id="KW-0812">Transmembrane</keyword>
<proteinExistence type="predicted"/>
<evidence type="ECO:0000313" key="4">
    <source>
        <dbReference type="EMBL" id="KZT34813.1"/>
    </source>
</evidence>
<dbReference type="Pfam" id="PF20151">
    <property type="entry name" value="DUF6533"/>
    <property type="match status" value="1"/>
</dbReference>
<feature type="compositionally biased region" description="Basic and acidic residues" evidence="1">
    <location>
        <begin position="400"/>
        <end position="415"/>
    </location>
</feature>
<evidence type="ECO:0000259" key="3">
    <source>
        <dbReference type="Pfam" id="PF20151"/>
    </source>
</evidence>
<dbReference type="AlphaFoldDB" id="A0A165ZZW6"/>
<feature type="transmembrane region" description="Helical" evidence="2">
    <location>
        <begin position="233"/>
        <end position="253"/>
    </location>
</feature>
<dbReference type="EMBL" id="KV428164">
    <property type="protein sequence ID" value="KZT34813.1"/>
    <property type="molecule type" value="Genomic_DNA"/>
</dbReference>
<gene>
    <name evidence="4" type="ORF">SISSUDRAFT_1131580</name>
</gene>
<sequence length="415" mass="47137">MERLDDALHTFYTIRACGASALTLMAYDICLTASREIKYFWAEEWSIATGLYFLNRYWGFLTQIFQVFALINALLLSLLQSEISKSIGWIWFQDWIVVIQLWAIESILIYRIHTLYHNRKILFVISTCLFFQAAAQICIMSVSTSTTPGTMFPLNPITDFRFCASSVQTLGIWWTFWIPTLLFEVLLFCLSLYKCVEKVKTETSRKFDMEDDPSLKTQCLCERFLISLFRESFWCYLSVLVISIVAILLFLSVNAGQGYAGGIDSALFSIIGTRLLLHLREDTCRFFEPTEPTDDSDDPMEFASTDYEYGAFPITGIPAGQIGGMDFLKRVHPPRPRLKVRRTSGDVSTISERTERSEETVMEEGGDCGIRLTVMRSSSIGESITTLESPVFVPGSPPRLESKDGSRGSSREEIN</sequence>
<feature type="transmembrane region" description="Helical" evidence="2">
    <location>
        <begin position="176"/>
        <end position="196"/>
    </location>
</feature>
<reference evidence="4 5" key="1">
    <citation type="journal article" date="2016" name="Mol. Biol. Evol.">
        <title>Comparative Genomics of Early-Diverging Mushroom-Forming Fungi Provides Insights into the Origins of Lignocellulose Decay Capabilities.</title>
        <authorList>
            <person name="Nagy L.G."/>
            <person name="Riley R."/>
            <person name="Tritt A."/>
            <person name="Adam C."/>
            <person name="Daum C."/>
            <person name="Floudas D."/>
            <person name="Sun H."/>
            <person name="Yadav J.S."/>
            <person name="Pangilinan J."/>
            <person name="Larsson K.H."/>
            <person name="Matsuura K."/>
            <person name="Barry K."/>
            <person name="Labutti K."/>
            <person name="Kuo R."/>
            <person name="Ohm R.A."/>
            <person name="Bhattacharya S.S."/>
            <person name="Shirouzu T."/>
            <person name="Yoshinaga Y."/>
            <person name="Martin F.M."/>
            <person name="Grigoriev I.V."/>
            <person name="Hibbett D.S."/>
        </authorList>
    </citation>
    <scope>NUCLEOTIDE SEQUENCE [LARGE SCALE GENOMIC DNA]</scope>
    <source>
        <strain evidence="4 5">HHB10207 ss-3</strain>
    </source>
</reference>
<keyword evidence="5" id="KW-1185">Reference proteome</keyword>
<keyword evidence="2" id="KW-1133">Transmembrane helix</keyword>
<feature type="region of interest" description="Disordered" evidence="1">
    <location>
        <begin position="383"/>
        <end position="415"/>
    </location>
</feature>
<feature type="transmembrane region" description="Helical" evidence="2">
    <location>
        <begin position="122"/>
        <end position="142"/>
    </location>
</feature>
<feature type="transmembrane region" description="Helical" evidence="2">
    <location>
        <begin position="90"/>
        <end position="110"/>
    </location>
</feature>
<feature type="domain" description="DUF6533" evidence="3">
    <location>
        <begin position="17"/>
        <end position="61"/>
    </location>
</feature>
<evidence type="ECO:0000256" key="2">
    <source>
        <dbReference type="SAM" id="Phobius"/>
    </source>
</evidence>
<dbReference type="InterPro" id="IPR045340">
    <property type="entry name" value="DUF6533"/>
</dbReference>
<evidence type="ECO:0000256" key="1">
    <source>
        <dbReference type="SAM" id="MobiDB-lite"/>
    </source>
</evidence>